<comment type="caution">
    <text evidence="1">The sequence shown here is derived from an EMBL/GenBank/DDBJ whole genome shotgun (WGS) entry which is preliminary data.</text>
</comment>
<proteinExistence type="predicted"/>
<name>A0ABX0WDS4_9RHOB</name>
<organism evidence="1 2">
    <name type="scientific">Parasedimentitalea denitrificans</name>
    <dbReference type="NCBI Taxonomy" id="2211118"/>
    <lineage>
        <taxon>Bacteria</taxon>
        <taxon>Pseudomonadati</taxon>
        <taxon>Pseudomonadota</taxon>
        <taxon>Alphaproteobacteria</taxon>
        <taxon>Rhodobacterales</taxon>
        <taxon>Paracoccaceae</taxon>
        <taxon>Parasedimentitalea</taxon>
    </lineage>
</organism>
<sequence length="180" mass="20065">MRSNDLIRCVWTGQTLAPDGSYTIHQLNDRLGVGEIVNVDLDPERPAKSHKHQFAFVRTAWQNLPEHLKDAPYAKSAETLRNHALIINGYCATEMKAIDCERRAERVAGSMSRLAIRISRYAVTNIEGSVAYCHPPHSQNQRSMGARALQASKQTVVEWMSDLIGVTPDQLANTGKKKIA</sequence>
<reference evidence="1 2" key="1">
    <citation type="submission" date="2018-05" db="EMBL/GenBank/DDBJ databases">
        <authorList>
            <person name="Zhang Y.-J."/>
        </authorList>
    </citation>
    <scope>NUCLEOTIDE SEQUENCE [LARGE SCALE GENOMIC DNA]</scope>
    <source>
        <strain evidence="1 2">CY04</strain>
    </source>
</reference>
<keyword evidence="2" id="KW-1185">Reference proteome</keyword>
<dbReference type="EMBL" id="QHLQ01000046">
    <property type="protein sequence ID" value="NIZ63467.1"/>
    <property type="molecule type" value="Genomic_DNA"/>
</dbReference>
<protein>
    <submittedName>
        <fullName evidence="1">Uncharacterized protein</fullName>
    </submittedName>
</protein>
<accession>A0ABX0WDS4</accession>
<evidence type="ECO:0000313" key="2">
    <source>
        <dbReference type="Proteomes" id="UP001429564"/>
    </source>
</evidence>
<dbReference type="RefSeq" id="WP_167686054.1">
    <property type="nucleotide sequence ID" value="NZ_QHLQ01000046.1"/>
</dbReference>
<evidence type="ECO:0000313" key="1">
    <source>
        <dbReference type="EMBL" id="NIZ63467.1"/>
    </source>
</evidence>
<dbReference type="Proteomes" id="UP001429564">
    <property type="component" value="Unassembled WGS sequence"/>
</dbReference>
<gene>
    <name evidence="1" type="ORF">DL239_21115</name>
</gene>